<feature type="domain" description="2EXR" evidence="1">
    <location>
        <begin position="7"/>
        <end position="90"/>
    </location>
</feature>
<evidence type="ECO:0000313" key="3">
    <source>
        <dbReference type="Proteomes" id="UP000265631"/>
    </source>
</evidence>
<dbReference type="PANTHER" id="PTHR35910">
    <property type="entry name" value="2EXR DOMAIN-CONTAINING PROTEIN"/>
    <property type="match status" value="1"/>
</dbReference>
<dbReference type="EMBL" id="PXXK01000250">
    <property type="protein sequence ID" value="RFN47517.1"/>
    <property type="molecule type" value="Genomic_DNA"/>
</dbReference>
<organism evidence="2 3">
    <name type="scientific">Fusarium flagelliforme</name>
    <dbReference type="NCBI Taxonomy" id="2675880"/>
    <lineage>
        <taxon>Eukaryota</taxon>
        <taxon>Fungi</taxon>
        <taxon>Dikarya</taxon>
        <taxon>Ascomycota</taxon>
        <taxon>Pezizomycotina</taxon>
        <taxon>Sordariomycetes</taxon>
        <taxon>Hypocreomycetidae</taxon>
        <taxon>Hypocreales</taxon>
        <taxon>Nectriaceae</taxon>
        <taxon>Fusarium</taxon>
        <taxon>Fusarium incarnatum-equiseti species complex</taxon>
    </lineage>
</organism>
<accession>A0A395MHZ1</accession>
<evidence type="ECO:0000313" key="2">
    <source>
        <dbReference type="EMBL" id="RFN47517.1"/>
    </source>
</evidence>
<gene>
    <name evidence="2" type="ORF">FIE12Z_8234</name>
</gene>
<proteinExistence type="predicted"/>
<dbReference type="PANTHER" id="PTHR35910:SF1">
    <property type="entry name" value="2EXR DOMAIN-CONTAINING PROTEIN"/>
    <property type="match status" value="1"/>
</dbReference>
<reference evidence="2 3" key="1">
    <citation type="journal article" date="2018" name="PLoS Pathog.">
        <title>Evolution of structural diversity of trichothecenes, a family of toxins produced by plant pathogenic and entomopathogenic fungi.</title>
        <authorList>
            <person name="Proctor R.H."/>
            <person name="McCormick S.P."/>
            <person name="Kim H.S."/>
            <person name="Cardoza R.E."/>
            <person name="Stanley A.M."/>
            <person name="Lindo L."/>
            <person name="Kelly A."/>
            <person name="Brown D.W."/>
            <person name="Lee T."/>
            <person name="Vaughan M.M."/>
            <person name="Alexander N.J."/>
            <person name="Busman M."/>
            <person name="Gutierrez S."/>
        </authorList>
    </citation>
    <scope>NUCLEOTIDE SEQUENCE [LARGE SCALE GENOMIC DNA]</scope>
    <source>
        <strain evidence="2 3">NRRL 13405</strain>
    </source>
</reference>
<dbReference type="InterPro" id="IPR045518">
    <property type="entry name" value="2EXR"/>
</dbReference>
<dbReference type="AlphaFoldDB" id="A0A395MHZ1"/>
<evidence type="ECO:0000259" key="1">
    <source>
        <dbReference type="Pfam" id="PF20150"/>
    </source>
</evidence>
<dbReference type="Pfam" id="PF20150">
    <property type="entry name" value="2EXR"/>
    <property type="match status" value="1"/>
</dbReference>
<name>A0A395MHZ1_9HYPO</name>
<dbReference type="Proteomes" id="UP000265631">
    <property type="component" value="Unassembled WGS sequence"/>
</dbReference>
<protein>
    <recommendedName>
        <fullName evidence="1">2EXR domain-containing protein</fullName>
    </recommendedName>
</protein>
<comment type="caution">
    <text evidence="2">The sequence shown here is derived from an EMBL/GenBank/DDBJ whole genome shotgun (WGS) entry which is preliminary data.</text>
</comment>
<sequence>MATPSLHRFPDLPTELRLQIWNSSCVPRIPNRHAVHYIDVDKDNSLTGHLEVFHRGFGDDETKSACLMDAGLWTTCRESRDVITKQWLATHSDGFGTLTKMLIRGNGEKDGQCLVSPFRDMFCLKARDWNIDPGSSRACQMFIKDTDGPSDPNKSPDVPETYRPNHYFRINNIAFEFDPSWVVDFPETYEDLMREASPRGFLSRLMYYRLYESEPGFNIWLIDKDTQWSWNPKWGIHRELLPGQTIDFPVDRFSDYDGDYMEANLVLRCKWCANERSGILDDYLVKVNRLGADCVGINGDEDYELDPGYMSIYDINEQARLLVRPDNQVELCTKDHYLINRSQDSDSDLYPDSDMGF</sequence>
<keyword evidence="3" id="KW-1185">Reference proteome</keyword>